<reference evidence="5 6" key="1">
    <citation type="submission" date="2024-03" db="EMBL/GenBank/DDBJ databases">
        <title>The Acrasis kona genome and developmental transcriptomes reveal deep origins of eukaryotic multicellular pathways.</title>
        <authorList>
            <person name="Sheikh S."/>
            <person name="Fu C.-J."/>
            <person name="Brown M.W."/>
            <person name="Baldauf S.L."/>
        </authorList>
    </citation>
    <scope>NUCLEOTIDE SEQUENCE [LARGE SCALE GENOMIC DNA]</scope>
    <source>
        <strain evidence="5 6">ATCC MYA-3509</strain>
    </source>
</reference>
<sequence length="466" mass="53629">MAANHCKRFTRSEIANMSKPIDIPFTSLSLLTPFFLSGKEDLQTIEHHQALVNVIFKNEVYNITCILTDDAKPITVDISFSKPCLLNIGVNVVMKTLLAGSGLQRAINCRKYGYRAFQTKVENFLRNITNEKSTIRTSIIATVNSLFSGGSREMSFYKQAIVTLTNKVLQCQSSLDEFFNKRDNSRRASNYEYYISNKESKLEDKINKHWFNIESSASIEVSYTKKIRPISNEVHEYLEKIYKMESPDFNTRYEALIQWEQQLIDELSSLIYKTNNKAGIDLVNSISWSSYKNLLQNEKDVFFLFSDLQQMYFDGSHEKFCQGIIVNDEINDVYSIPVRISMLSFLMSEQTHFNCKSGKDRTGELQDQCQEFAEMREQTKMYPRSKNEKEEYNDYRRHVHTMVAMNGGSLEIIKQNLGVIGSKMDTCISGRFLPGYYKKYKGLSSLDTSGISGSDWRIYENVANGA</sequence>
<comment type="caution">
    <text evidence="5">The sequence shown here is derived from an EMBL/GenBank/DDBJ whole genome shotgun (WGS) entry which is preliminary data.</text>
</comment>
<keyword evidence="4" id="KW-0843">Virulence</keyword>
<dbReference type="InterPro" id="IPR008108">
    <property type="entry name" value="IpgD/SopB"/>
</dbReference>
<evidence type="ECO:0000256" key="2">
    <source>
        <dbReference type="ARBA" id="ARBA00022525"/>
    </source>
</evidence>
<proteinExistence type="predicted"/>
<dbReference type="GO" id="GO:0005576">
    <property type="term" value="C:extracellular region"/>
    <property type="evidence" value="ECO:0007669"/>
    <property type="project" value="UniProtKB-SubCell"/>
</dbReference>
<accession>A0AAW2ZAE7</accession>
<keyword evidence="6" id="KW-1185">Reference proteome</keyword>
<comment type="subcellular location">
    <subcellularLocation>
        <location evidence="1">Secreted</location>
    </subcellularLocation>
</comment>
<evidence type="ECO:0000256" key="3">
    <source>
        <dbReference type="ARBA" id="ARBA00022801"/>
    </source>
</evidence>
<protein>
    <submittedName>
        <fullName evidence="5">Uncharacterized protein</fullName>
    </submittedName>
</protein>
<keyword evidence="3" id="KW-0378">Hydrolase</keyword>
<evidence type="ECO:0000313" key="6">
    <source>
        <dbReference type="Proteomes" id="UP001431209"/>
    </source>
</evidence>
<dbReference type="Pfam" id="PF05925">
    <property type="entry name" value="IpgD"/>
    <property type="match status" value="1"/>
</dbReference>
<gene>
    <name evidence="5" type="ORF">AKO1_001867</name>
</gene>
<keyword evidence="2" id="KW-0964">Secreted</keyword>
<dbReference type="EMBL" id="JAOPGA020001211">
    <property type="protein sequence ID" value="KAL0486253.1"/>
    <property type="molecule type" value="Genomic_DNA"/>
</dbReference>
<name>A0AAW2ZAE7_9EUKA</name>
<dbReference type="GO" id="GO:0016791">
    <property type="term" value="F:phosphatase activity"/>
    <property type="evidence" value="ECO:0007669"/>
    <property type="project" value="InterPro"/>
</dbReference>
<feature type="non-terminal residue" evidence="5">
    <location>
        <position position="466"/>
    </location>
</feature>
<evidence type="ECO:0000313" key="5">
    <source>
        <dbReference type="EMBL" id="KAL0486253.1"/>
    </source>
</evidence>
<evidence type="ECO:0000256" key="4">
    <source>
        <dbReference type="ARBA" id="ARBA00023026"/>
    </source>
</evidence>
<dbReference type="Proteomes" id="UP001431209">
    <property type="component" value="Unassembled WGS sequence"/>
</dbReference>
<dbReference type="AlphaFoldDB" id="A0AAW2ZAE7"/>
<evidence type="ECO:0000256" key="1">
    <source>
        <dbReference type="ARBA" id="ARBA00004613"/>
    </source>
</evidence>
<organism evidence="5 6">
    <name type="scientific">Acrasis kona</name>
    <dbReference type="NCBI Taxonomy" id="1008807"/>
    <lineage>
        <taxon>Eukaryota</taxon>
        <taxon>Discoba</taxon>
        <taxon>Heterolobosea</taxon>
        <taxon>Tetramitia</taxon>
        <taxon>Eutetramitia</taxon>
        <taxon>Acrasidae</taxon>
        <taxon>Acrasis</taxon>
    </lineage>
</organism>